<evidence type="ECO:0000313" key="3">
    <source>
        <dbReference type="EMBL" id="KAF5938737.1"/>
    </source>
</evidence>
<feature type="compositionally biased region" description="Basic residues" evidence="1">
    <location>
        <begin position="119"/>
        <end position="131"/>
    </location>
</feature>
<dbReference type="Pfam" id="PF06955">
    <property type="entry name" value="XET_C"/>
    <property type="match status" value="1"/>
</dbReference>
<evidence type="ECO:0000256" key="1">
    <source>
        <dbReference type="SAM" id="MobiDB-lite"/>
    </source>
</evidence>
<feature type="domain" description="Xyloglucan endo-transglycosylase C-terminal" evidence="2">
    <location>
        <begin position="56"/>
        <end position="92"/>
    </location>
</feature>
<dbReference type="GO" id="GO:0048046">
    <property type="term" value="C:apoplast"/>
    <property type="evidence" value="ECO:0007669"/>
    <property type="project" value="InterPro"/>
</dbReference>
<evidence type="ECO:0000259" key="2">
    <source>
        <dbReference type="Pfam" id="PF06955"/>
    </source>
</evidence>
<gene>
    <name evidence="3" type="ORF">HYC85_022996</name>
</gene>
<dbReference type="Gene3D" id="2.60.120.200">
    <property type="match status" value="1"/>
</dbReference>
<dbReference type="GO" id="GO:0016762">
    <property type="term" value="F:xyloglucan:xyloglucosyl transferase activity"/>
    <property type="evidence" value="ECO:0007669"/>
    <property type="project" value="InterPro"/>
</dbReference>
<keyword evidence="4" id="KW-1185">Reference proteome</keyword>
<dbReference type="InterPro" id="IPR013320">
    <property type="entry name" value="ConA-like_dom_sf"/>
</dbReference>
<name>A0A7J7GDX1_CAMSI</name>
<sequence>PSNGDVFEKTHDELDLEFLPKSSIVTPFSGPPNPSSIPSSASCDDKTAALETAEFATITLEGRKAMSWFRERYMYYSYCYDNVRYPVPLLECVIVHSEWHLFKDTGRLKQALKMKFSHHQNYHRRSSRQKSRVPAAAASGPNALSSKTTSQGSSVFTRMPQVGLTPQGHQARHKSLHSAKLTSSKVLAQLRFMSSRCLATQQYASEGPQLSRQANVACWVFKSIPKCRRVKHASIDAYWMATWSCEAHKPPRVNLLPTT</sequence>
<dbReference type="GO" id="GO:0044042">
    <property type="term" value="P:glucan metabolic process"/>
    <property type="evidence" value="ECO:0007669"/>
    <property type="project" value="InterPro"/>
</dbReference>
<dbReference type="Proteomes" id="UP000593564">
    <property type="component" value="Unassembled WGS sequence"/>
</dbReference>
<feature type="compositionally biased region" description="Polar residues" evidence="1">
    <location>
        <begin position="142"/>
        <end position="151"/>
    </location>
</feature>
<protein>
    <recommendedName>
        <fullName evidence="2">Xyloglucan endo-transglycosylase C-terminal domain-containing protein</fullName>
    </recommendedName>
</protein>
<proteinExistence type="predicted"/>
<reference evidence="4" key="1">
    <citation type="journal article" date="2020" name="Nat. Commun.">
        <title>Genome assembly of wild tea tree DASZ reveals pedigree and selection history of tea varieties.</title>
        <authorList>
            <person name="Zhang W."/>
            <person name="Zhang Y."/>
            <person name="Qiu H."/>
            <person name="Guo Y."/>
            <person name="Wan H."/>
            <person name="Zhang X."/>
            <person name="Scossa F."/>
            <person name="Alseekh S."/>
            <person name="Zhang Q."/>
            <person name="Wang P."/>
            <person name="Xu L."/>
            <person name="Schmidt M.H."/>
            <person name="Jia X."/>
            <person name="Li D."/>
            <person name="Zhu A."/>
            <person name="Guo F."/>
            <person name="Chen W."/>
            <person name="Ni D."/>
            <person name="Usadel B."/>
            <person name="Fernie A.R."/>
            <person name="Wen W."/>
        </authorList>
    </citation>
    <scope>NUCLEOTIDE SEQUENCE [LARGE SCALE GENOMIC DNA]</scope>
    <source>
        <strain evidence="4">cv. G240</strain>
    </source>
</reference>
<feature type="non-terminal residue" evidence="3">
    <location>
        <position position="259"/>
    </location>
</feature>
<accession>A0A7J7GDX1</accession>
<dbReference type="InterPro" id="IPR010713">
    <property type="entry name" value="XET_C"/>
</dbReference>
<organism evidence="3 4">
    <name type="scientific">Camellia sinensis</name>
    <name type="common">Tea plant</name>
    <name type="synonym">Thea sinensis</name>
    <dbReference type="NCBI Taxonomy" id="4442"/>
    <lineage>
        <taxon>Eukaryota</taxon>
        <taxon>Viridiplantae</taxon>
        <taxon>Streptophyta</taxon>
        <taxon>Embryophyta</taxon>
        <taxon>Tracheophyta</taxon>
        <taxon>Spermatophyta</taxon>
        <taxon>Magnoliopsida</taxon>
        <taxon>eudicotyledons</taxon>
        <taxon>Gunneridae</taxon>
        <taxon>Pentapetalae</taxon>
        <taxon>asterids</taxon>
        <taxon>Ericales</taxon>
        <taxon>Theaceae</taxon>
        <taxon>Camellia</taxon>
    </lineage>
</organism>
<evidence type="ECO:0000313" key="4">
    <source>
        <dbReference type="Proteomes" id="UP000593564"/>
    </source>
</evidence>
<reference evidence="3 4" key="2">
    <citation type="submission" date="2020-07" db="EMBL/GenBank/DDBJ databases">
        <title>Genome assembly of wild tea tree DASZ reveals pedigree and selection history of tea varieties.</title>
        <authorList>
            <person name="Zhang W."/>
        </authorList>
    </citation>
    <scope>NUCLEOTIDE SEQUENCE [LARGE SCALE GENOMIC DNA]</scope>
    <source>
        <strain evidence="4">cv. G240</strain>
        <tissue evidence="3">Leaf</tissue>
    </source>
</reference>
<feature type="region of interest" description="Disordered" evidence="1">
    <location>
        <begin position="119"/>
        <end position="151"/>
    </location>
</feature>
<comment type="caution">
    <text evidence="3">The sequence shown here is derived from an EMBL/GenBank/DDBJ whole genome shotgun (WGS) entry which is preliminary data.</text>
</comment>
<dbReference type="SUPFAM" id="SSF49899">
    <property type="entry name" value="Concanavalin A-like lectins/glucanases"/>
    <property type="match status" value="1"/>
</dbReference>
<dbReference type="EMBL" id="JACBKZ010000011">
    <property type="protein sequence ID" value="KAF5938737.1"/>
    <property type="molecule type" value="Genomic_DNA"/>
</dbReference>
<dbReference type="AlphaFoldDB" id="A0A7J7GDX1"/>